<dbReference type="PROSITE" id="PS50056">
    <property type="entry name" value="TYR_PHOSPHATASE_2"/>
    <property type="match status" value="1"/>
</dbReference>
<name>A0A3S5AJJ0_9PLAT</name>
<evidence type="ECO:0000313" key="7">
    <source>
        <dbReference type="Proteomes" id="UP000784294"/>
    </source>
</evidence>
<dbReference type="Pfam" id="PF00782">
    <property type="entry name" value="DSPc"/>
    <property type="match status" value="1"/>
</dbReference>
<evidence type="ECO:0000256" key="3">
    <source>
        <dbReference type="ARBA" id="ARBA00022801"/>
    </source>
</evidence>
<proteinExistence type="inferred from homology"/>
<dbReference type="EC" id="3.1.3.48" evidence="2"/>
<dbReference type="Proteomes" id="UP000784294">
    <property type="component" value="Unassembled WGS sequence"/>
</dbReference>
<evidence type="ECO:0000256" key="1">
    <source>
        <dbReference type="ARBA" id="ARBA00008601"/>
    </source>
</evidence>
<dbReference type="GO" id="GO:0017017">
    <property type="term" value="F:MAP kinase tyrosine/serine/threonine phosphatase activity"/>
    <property type="evidence" value="ECO:0007669"/>
    <property type="project" value="TreeGrafter"/>
</dbReference>
<keyword evidence="4" id="KW-0904">Protein phosphatase</keyword>
<dbReference type="InterPro" id="IPR029021">
    <property type="entry name" value="Prot-tyrosine_phosphatase-like"/>
</dbReference>
<dbReference type="GO" id="GO:0033550">
    <property type="term" value="F:MAP kinase tyrosine phosphatase activity"/>
    <property type="evidence" value="ECO:0007669"/>
    <property type="project" value="TreeGrafter"/>
</dbReference>
<gene>
    <name evidence="6" type="ORF">PXEA_LOCUS18822</name>
</gene>
<evidence type="ECO:0000259" key="5">
    <source>
        <dbReference type="PROSITE" id="PS50056"/>
    </source>
</evidence>
<dbReference type="GO" id="GO:0043409">
    <property type="term" value="P:negative regulation of MAPK cascade"/>
    <property type="evidence" value="ECO:0007669"/>
    <property type="project" value="TreeGrafter"/>
</dbReference>
<feature type="domain" description="Tyrosine specific protein phosphatases" evidence="5">
    <location>
        <begin position="1"/>
        <end position="36"/>
    </location>
</feature>
<evidence type="ECO:0000256" key="2">
    <source>
        <dbReference type="ARBA" id="ARBA00013064"/>
    </source>
</evidence>
<comment type="caution">
    <text evidence="6">The sequence shown here is derived from an EMBL/GenBank/DDBJ whole genome shotgun (WGS) entry which is preliminary data.</text>
</comment>
<dbReference type="InterPro" id="IPR000387">
    <property type="entry name" value="Tyr_Pase_dom"/>
</dbReference>
<keyword evidence="7" id="KW-1185">Reference proteome</keyword>
<dbReference type="PANTHER" id="PTHR10159:SF528">
    <property type="entry name" value="PUCKERED, ISOFORM A"/>
    <property type="match status" value="1"/>
</dbReference>
<comment type="similarity">
    <text evidence="1">Belongs to the protein-tyrosine phosphatase family. Non-receptor class dual specificity subfamily.</text>
</comment>
<sequence>MAGVSRSAAVVMAYLLRHSSRLTVLEALDFVQTRRPVAGPNLHFMGQLEHFHQDLTAARARRVGPGSSV</sequence>
<evidence type="ECO:0000256" key="4">
    <source>
        <dbReference type="ARBA" id="ARBA00022912"/>
    </source>
</evidence>
<dbReference type="OrthoDB" id="165342at2759"/>
<dbReference type="SUPFAM" id="SSF52799">
    <property type="entry name" value="(Phosphotyrosine protein) phosphatases II"/>
    <property type="match status" value="1"/>
</dbReference>
<organism evidence="6 7">
    <name type="scientific">Protopolystoma xenopodis</name>
    <dbReference type="NCBI Taxonomy" id="117903"/>
    <lineage>
        <taxon>Eukaryota</taxon>
        <taxon>Metazoa</taxon>
        <taxon>Spiralia</taxon>
        <taxon>Lophotrochozoa</taxon>
        <taxon>Platyhelminthes</taxon>
        <taxon>Monogenea</taxon>
        <taxon>Polyopisthocotylea</taxon>
        <taxon>Polystomatidea</taxon>
        <taxon>Polystomatidae</taxon>
        <taxon>Protopolystoma</taxon>
    </lineage>
</organism>
<dbReference type="Gene3D" id="3.90.190.10">
    <property type="entry name" value="Protein tyrosine phosphatase superfamily"/>
    <property type="match status" value="1"/>
</dbReference>
<dbReference type="EMBL" id="CAAALY010073596">
    <property type="protein sequence ID" value="VEL25382.1"/>
    <property type="molecule type" value="Genomic_DNA"/>
</dbReference>
<reference evidence="6" key="1">
    <citation type="submission" date="2018-11" db="EMBL/GenBank/DDBJ databases">
        <authorList>
            <consortium name="Pathogen Informatics"/>
        </authorList>
    </citation>
    <scope>NUCLEOTIDE SEQUENCE</scope>
</reference>
<dbReference type="GO" id="GO:0005829">
    <property type="term" value="C:cytosol"/>
    <property type="evidence" value="ECO:0007669"/>
    <property type="project" value="TreeGrafter"/>
</dbReference>
<dbReference type="AlphaFoldDB" id="A0A3S5AJJ0"/>
<protein>
    <recommendedName>
        <fullName evidence="2">protein-tyrosine-phosphatase</fullName>
        <ecNumber evidence="2">3.1.3.48</ecNumber>
    </recommendedName>
</protein>
<evidence type="ECO:0000313" key="6">
    <source>
        <dbReference type="EMBL" id="VEL25382.1"/>
    </source>
</evidence>
<dbReference type="PANTHER" id="PTHR10159">
    <property type="entry name" value="DUAL SPECIFICITY PROTEIN PHOSPHATASE"/>
    <property type="match status" value="1"/>
</dbReference>
<dbReference type="GO" id="GO:0008330">
    <property type="term" value="F:protein tyrosine/threonine phosphatase activity"/>
    <property type="evidence" value="ECO:0007669"/>
    <property type="project" value="TreeGrafter"/>
</dbReference>
<accession>A0A3S5AJJ0</accession>
<keyword evidence="3" id="KW-0378">Hydrolase</keyword>
<dbReference type="InterPro" id="IPR000340">
    <property type="entry name" value="Dual-sp_phosphatase_cat-dom"/>
</dbReference>